<comment type="catalytic activity">
    <reaction evidence="12">
        <text>fluoride(in) = fluoride(out)</text>
        <dbReference type="Rhea" id="RHEA:76159"/>
        <dbReference type="ChEBI" id="CHEBI:17051"/>
    </reaction>
    <physiologicalReaction direction="left-to-right" evidence="12">
        <dbReference type="Rhea" id="RHEA:76160"/>
    </physiologicalReaction>
</comment>
<keyword evidence="5 14" id="KW-0479">Metal-binding</keyword>
<keyword evidence="8 14" id="KW-0406">Ion transport</keyword>
<dbReference type="GO" id="GO:0140114">
    <property type="term" value="P:cellular detoxification of fluoride"/>
    <property type="evidence" value="ECO:0007669"/>
    <property type="project" value="UniProtKB-UniRule"/>
</dbReference>
<dbReference type="GO" id="GO:0046872">
    <property type="term" value="F:metal ion binding"/>
    <property type="evidence" value="ECO:0007669"/>
    <property type="project" value="UniProtKB-KW"/>
</dbReference>
<protein>
    <recommendedName>
        <fullName evidence="14">Fluoride-specific ion channel FluC</fullName>
    </recommendedName>
</protein>
<evidence type="ECO:0000256" key="5">
    <source>
        <dbReference type="ARBA" id="ARBA00022723"/>
    </source>
</evidence>
<keyword evidence="2 14" id="KW-0813">Transport</keyword>
<evidence type="ECO:0000256" key="13">
    <source>
        <dbReference type="ARBA" id="ARBA00049940"/>
    </source>
</evidence>
<reference evidence="15 16" key="1">
    <citation type="submission" date="2019-03" db="EMBL/GenBank/DDBJ databases">
        <title>Genomic Encyclopedia of Type Strains, Phase IV (KMG-IV): sequencing the most valuable type-strain genomes for metagenomic binning, comparative biology and taxonomic classification.</title>
        <authorList>
            <person name="Goeker M."/>
        </authorList>
    </citation>
    <scope>NUCLEOTIDE SEQUENCE [LARGE SCALE GENOMIC DNA]</scope>
    <source>
        <strain evidence="15 16">DSM 24979</strain>
    </source>
</reference>
<accession>A0A4R1QD73</accession>
<comment type="function">
    <text evidence="13 14">Fluoride-specific ion channel. Important for reducing fluoride concentration in the cell, thus reducing its toxicity.</text>
</comment>
<dbReference type="PANTHER" id="PTHR28259:SF16">
    <property type="entry name" value="FLUORIDE-SPECIFIC ION CHANNEL FLUC 2"/>
    <property type="match status" value="1"/>
</dbReference>
<evidence type="ECO:0000256" key="9">
    <source>
        <dbReference type="ARBA" id="ARBA00023136"/>
    </source>
</evidence>
<keyword evidence="4 14" id="KW-0812">Transmembrane</keyword>
<evidence type="ECO:0000313" key="16">
    <source>
        <dbReference type="Proteomes" id="UP000295658"/>
    </source>
</evidence>
<feature type="binding site" evidence="14">
    <location>
        <position position="65"/>
    </location>
    <ligand>
        <name>Na(+)</name>
        <dbReference type="ChEBI" id="CHEBI:29101"/>
        <note>structural</note>
    </ligand>
</feature>
<name>A0A4R1QD73_9BACL</name>
<evidence type="ECO:0000256" key="12">
    <source>
        <dbReference type="ARBA" id="ARBA00035585"/>
    </source>
</evidence>
<keyword evidence="10 14" id="KW-0407">Ion channel</keyword>
<organism evidence="15 16">
    <name type="scientific">Thermolongibacillus altinsuensis</name>
    <dbReference type="NCBI Taxonomy" id="575256"/>
    <lineage>
        <taxon>Bacteria</taxon>
        <taxon>Bacillati</taxon>
        <taxon>Bacillota</taxon>
        <taxon>Bacilli</taxon>
        <taxon>Bacillales</taxon>
        <taxon>Anoxybacillaceae</taxon>
        <taxon>Thermolongibacillus</taxon>
    </lineage>
</organism>
<dbReference type="HAMAP" id="MF_00454">
    <property type="entry name" value="FluC"/>
    <property type="match status" value="1"/>
</dbReference>
<keyword evidence="9 14" id="KW-0472">Membrane</keyword>
<keyword evidence="16" id="KW-1185">Reference proteome</keyword>
<feature type="transmembrane region" description="Helical" evidence="14">
    <location>
        <begin position="35"/>
        <end position="54"/>
    </location>
</feature>
<dbReference type="InterPro" id="IPR003691">
    <property type="entry name" value="FluC"/>
</dbReference>
<evidence type="ECO:0000256" key="3">
    <source>
        <dbReference type="ARBA" id="ARBA00022475"/>
    </source>
</evidence>
<dbReference type="GO" id="GO:0062054">
    <property type="term" value="F:fluoride channel activity"/>
    <property type="evidence" value="ECO:0007669"/>
    <property type="project" value="UniProtKB-UniRule"/>
</dbReference>
<comment type="similarity">
    <text evidence="11 14">Belongs to the fluoride channel Fluc/FEX (TC 1.A.43) family.</text>
</comment>
<comment type="caution">
    <text evidence="15">The sequence shown here is derived from an EMBL/GenBank/DDBJ whole genome shotgun (WGS) entry which is preliminary data.</text>
</comment>
<evidence type="ECO:0000256" key="11">
    <source>
        <dbReference type="ARBA" id="ARBA00035120"/>
    </source>
</evidence>
<dbReference type="AlphaFoldDB" id="A0A4R1QD73"/>
<evidence type="ECO:0000256" key="8">
    <source>
        <dbReference type="ARBA" id="ARBA00023065"/>
    </source>
</evidence>
<evidence type="ECO:0000256" key="6">
    <source>
        <dbReference type="ARBA" id="ARBA00022989"/>
    </source>
</evidence>
<dbReference type="GO" id="GO:0005886">
    <property type="term" value="C:plasma membrane"/>
    <property type="evidence" value="ECO:0007669"/>
    <property type="project" value="UniProtKB-SubCell"/>
</dbReference>
<gene>
    <name evidence="14" type="primary">fluC</name>
    <name evidence="14" type="synonym">crcB</name>
    <name evidence="15" type="ORF">EDD69_10712</name>
</gene>
<dbReference type="OrthoDB" id="9815830at2"/>
<comment type="subcellular location">
    <subcellularLocation>
        <location evidence="1 14">Cell membrane</location>
        <topology evidence="1 14">Multi-pass membrane protein</topology>
    </subcellularLocation>
</comment>
<feature type="transmembrane region" description="Helical" evidence="14">
    <location>
        <begin position="60"/>
        <end position="82"/>
    </location>
</feature>
<feature type="transmembrane region" description="Helical" evidence="14">
    <location>
        <begin position="89"/>
        <end position="111"/>
    </location>
</feature>
<dbReference type="Proteomes" id="UP000295658">
    <property type="component" value="Unassembled WGS sequence"/>
</dbReference>
<dbReference type="EMBL" id="SLUL01000007">
    <property type="protein sequence ID" value="TCL49192.1"/>
    <property type="molecule type" value="Genomic_DNA"/>
</dbReference>
<dbReference type="PANTHER" id="PTHR28259">
    <property type="entry name" value="FLUORIDE EXPORT PROTEIN 1-RELATED"/>
    <property type="match status" value="1"/>
</dbReference>
<evidence type="ECO:0000256" key="14">
    <source>
        <dbReference type="HAMAP-Rule" id="MF_00454"/>
    </source>
</evidence>
<comment type="activity regulation">
    <text evidence="14">Na(+) is not transported, but it plays an essential structural role and its presence is essential for fluoride channel function.</text>
</comment>
<evidence type="ECO:0000256" key="4">
    <source>
        <dbReference type="ARBA" id="ARBA00022692"/>
    </source>
</evidence>
<proteinExistence type="inferred from homology"/>
<keyword evidence="6 14" id="KW-1133">Transmembrane helix</keyword>
<keyword evidence="7 14" id="KW-0915">Sodium</keyword>
<sequence>MMTIAIGGALGAFCRYQLGVWLLRWTKRFRLPLSMLVVNWLGSLGLGLALHNGIDAPGVTVGFFGAFTTFSTFSVEALQLLVHKKYMDAGIYMAASLFGSIVLFKVGFTLAL</sequence>
<dbReference type="Pfam" id="PF02537">
    <property type="entry name" value="CRCB"/>
    <property type="match status" value="1"/>
</dbReference>
<evidence type="ECO:0000256" key="2">
    <source>
        <dbReference type="ARBA" id="ARBA00022448"/>
    </source>
</evidence>
<feature type="binding site" evidence="14">
    <location>
        <position position="68"/>
    </location>
    <ligand>
        <name>Na(+)</name>
        <dbReference type="ChEBI" id="CHEBI:29101"/>
        <note>structural</note>
    </ligand>
</feature>
<evidence type="ECO:0000256" key="10">
    <source>
        <dbReference type="ARBA" id="ARBA00023303"/>
    </source>
</evidence>
<evidence type="ECO:0000313" key="15">
    <source>
        <dbReference type="EMBL" id="TCL49192.1"/>
    </source>
</evidence>
<evidence type="ECO:0000256" key="7">
    <source>
        <dbReference type="ARBA" id="ARBA00023053"/>
    </source>
</evidence>
<evidence type="ECO:0000256" key="1">
    <source>
        <dbReference type="ARBA" id="ARBA00004651"/>
    </source>
</evidence>
<keyword evidence="3 14" id="KW-1003">Cell membrane</keyword>